<feature type="non-terminal residue" evidence="9">
    <location>
        <position position="550"/>
    </location>
</feature>
<evidence type="ECO:0000256" key="1">
    <source>
        <dbReference type="ARBA" id="ARBA00001849"/>
    </source>
</evidence>
<evidence type="ECO:0000256" key="2">
    <source>
        <dbReference type="ARBA" id="ARBA00012163"/>
    </source>
</evidence>
<dbReference type="GO" id="GO:0006402">
    <property type="term" value="P:mRNA catabolic process"/>
    <property type="evidence" value="ECO:0007669"/>
    <property type="project" value="TreeGrafter"/>
</dbReference>
<comment type="catalytic activity">
    <reaction evidence="1">
        <text>Exonucleolytic cleavage in the 3'- to 5'-direction to yield nucleoside 5'-phosphates.</text>
        <dbReference type="EC" id="3.1.13.1"/>
    </reaction>
</comment>
<dbReference type="EMBL" id="UOEQ01000070">
    <property type="protein sequence ID" value="VAW15681.1"/>
    <property type="molecule type" value="Genomic_DNA"/>
</dbReference>
<keyword evidence="6" id="KW-0269">Exonuclease</keyword>
<dbReference type="InterPro" id="IPR050180">
    <property type="entry name" value="RNR_Ribonuclease"/>
</dbReference>
<gene>
    <name evidence="9" type="ORF">MNBD_ALPHA11-1049</name>
</gene>
<dbReference type="InterPro" id="IPR012340">
    <property type="entry name" value="NA-bd_OB-fold"/>
</dbReference>
<dbReference type="InterPro" id="IPR040476">
    <property type="entry name" value="CSD2"/>
</dbReference>
<dbReference type="InterPro" id="IPR001900">
    <property type="entry name" value="RNase_II/R"/>
</dbReference>
<dbReference type="SUPFAM" id="SSF50249">
    <property type="entry name" value="Nucleic acid-binding proteins"/>
    <property type="match status" value="1"/>
</dbReference>
<evidence type="ECO:0000256" key="7">
    <source>
        <dbReference type="ARBA" id="ARBA00022884"/>
    </source>
</evidence>
<evidence type="ECO:0000256" key="5">
    <source>
        <dbReference type="ARBA" id="ARBA00022801"/>
    </source>
</evidence>
<dbReference type="GO" id="GO:0005829">
    <property type="term" value="C:cytosol"/>
    <property type="evidence" value="ECO:0007669"/>
    <property type="project" value="TreeGrafter"/>
</dbReference>
<evidence type="ECO:0000313" key="9">
    <source>
        <dbReference type="EMBL" id="VAW15681.1"/>
    </source>
</evidence>
<dbReference type="GO" id="GO:0008859">
    <property type="term" value="F:exoribonuclease II activity"/>
    <property type="evidence" value="ECO:0007669"/>
    <property type="project" value="UniProtKB-EC"/>
</dbReference>
<evidence type="ECO:0000259" key="8">
    <source>
        <dbReference type="SMART" id="SM00955"/>
    </source>
</evidence>
<dbReference type="InterPro" id="IPR022966">
    <property type="entry name" value="RNase_II/R_CS"/>
</dbReference>
<evidence type="ECO:0000256" key="3">
    <source>
        <dbReference type="ARBA" id="ARBA00022490"/>
    </source>
</evidence>
<keyword evidence="7" id="KW-0694">RNA-binding</keyword>
<keyword evidence="3" id="KW-0963">Cytoplasm</keyword>
<dbReference type="NCBIfam" id="TIGR00358">
    <property type="entry name" value="3_prime_RNase"/>
    <property type="match status" value="1"/>
</dbReference>
<evidence type="ECO:0000256" key="4">
    <source>
        <dbReference type="ARBA" id="ARBA00022722"/>
    </source>
</evidence>
<dbReference type="Pfam" id="PF17876">
    <property type="entry name" value="CSD2"/>
    <property type="match status" value="1"/>
</dbReference>
<keyword evidence="5" id="KW-0378">Hydrolase</keyword>
<dbReference type="PANTHER" id="PTHR23355:SF9">
    <property type="entry name" value="DIS3-LIKE EXONUCLEASE 2"/>
    <property type="match status" value="1"/>
</dbReference>
<dbReference type="PROSITE" id="PS01175">
    <property type="entry name" value="RIBONUCLEASE_II"/>
    <property type="match status" value="1"/>
</dbReference>
<evidence type="ECO:0000256" key="6">
    <source>
        <dbReference type="ARBA" id="ARBA00022839"/>
    </source>
</evidence>
<dbReference type="InterPro" id="IPR004476">
    <property type="entry name" value="RNase_II/RNase_R"/>
</dbReference>
<dbReference type="PANTHER" id="PTHR23355">
    <property type="entry name" value="RIBONUCLEASE"/>
    <property type="match status" value="1"/>
</dbReference>
<dbReference type="EC" id="3.1.13.1" evidence="2"/>
<protein>
    <recommendedName>
        <fullName evidence="2">exoribonuclease II</fullName>
        <ecNumber evidence="2">3.1.13.1</ecNumber>
    </recommendedName>
</protein>
<sequence length="550" mass="61300">MSKNSASTKNDQLPRVTVLDILPDADPDELIAIPANWQSDAGEAPKIFIEVKRNDLTIPGPGERILARISKGKDQKYSARTMKILARPNRAQIGIIRLSANGARLIPIDRKQKEMQVLPEHLNGARDGDLVEVETLIKGRAMVPMAKVGKIIGNPMSEGAVSLIALHNLEIPYRFDPKTIKAAKEITSNDKIKRENWLKIPFITIDPASAKDHDDAVFAQNDPDKNNPGGFLVYVAIADVASYVTPSSALDKEAYLRGNSVYFPDRVVPMLPERISNDLCSLREGENRPAIAVKMVIDADGNKKDHSFHRVTIKVALKLSYTEAQAAFDGKPNEAAAPFIKPALAPLWQAYKAMAKAREHRAPLDLDLPERKIVLNKDGLVDRVFVPKRMEANRLIEEMMVGANVCAAQTLEKKKTPLIFRVHDSPGTEKLAVLKDFLKSLDINFSTSASIRPQHFNRILHQQKSSEHSHQVSEMVLRTQAQAEYNTQNYGHFGLNLDHYAHFTSPIRRYADLIVHRALISACKLGKDGLSNSEIEKLKPISEHISMTER</sequence>
<dbReference type="SMART" id="SM00955">
    <property type="entry name" value="RNB"/>
    <property type="match status" value="1"/>
</dbReference>
<reference evidence="9" key="1">
    <citation type="submission" date="2018-06" db="EMBL/GenBank/DDBJ databases">
        <authorList>
            <person name="Zhirakovskaya E."/>
        </authorList>
    </citation>
    <scope>NUCLEOTIDE SEQUENCE</scope>
</reference>
<dbReference type="Pfam" id="PF00773">
    <property type="entry name" value="RNB"/>
    <property type="match status" value="1"/>
</dbReference>
<dbReference type="AlphaFoldDB" id="A0A3B0TAI1"/>
<organism evidence="9">
    <name type="scientific">hydrothermal vent metagenome</name>
    <dbReference type="NCBI Taxonomy" id="652676"/>
    <lineage>
        <taxon>unclassified sequences</taxon>
        <taxon>metagenomes</taxon>
        <taxon>ecological metagenomes</taxon>
    </lineage>
</organism>
<dbReference type="GO" id="GO:0003723">
    <property type="term" value="F:RNA binding"/>
    <property type="evidence" value="ECO:0007669"/>
    <property type="project" value="UniProtKB-KW"/>
</dbReference>
<keyword evidence="4" id="KW-0540">Nuclease</keyword>
<accession>A0A3B0TAI1</accession>
<proteinExistence type="predicted"/>
<name>A0A3B0TAI1_9ZZZZ</name>
<feature type="domain" description="RNB" evidence="8">
    <location>
        <begin position="194"/>
        <end position="525"/>
    </location>
</feature>